<dbReference type="InterPro" id="IPR048268">
    <property type="entry name" value="Arginosuc_syn_C"/>
</dbReference>
<reference evidence="12" key="2">
    <citation type="submission" date="2021-04" db="EMBL/GenBank/DDBJ databases">
        <authorList>
            <person name="Gilroy R."/>
        </authorList>
    </citation>
    <scope>NUCLEOTIDE SEQUENCE</scope>
    <source>
        <strain evidence="12">CHK187-5294</strain>
    </source>
</reference>
<feature type="binding site" evidence="9">
    <location>
        <position position="39"/>
    </location>
    <ligand>
        <name>ATP</name>
        <dbReference type="ChEBI" id="CHEBI:30616"/>
    </ligand>
</feature>
<protein>
    <recommendedName>
        <fullName evidence="3 9">Argininosuccinate synthase</fullName>
        <ecNumber evidence="3 9">6.3.4.5</ecNumber>
    </recommendedName>
    <alternativeName>
        <fullName evidence="9">Citrulline--aspartate ligase</fullName>
    </alternativeName>
</protein>
<evidence type="ECO:0000256" key="9">
    <source>
        <dbReference type="HAMAP-Rule" id="MF_00005"/>
    </source>
</evidence>
<dbReference type="Gene3D" id="3.40.50.620">
    <property type="entry name" value="HUPs"/>
    <property type="match status" value="1"/>
</dbReference>
<feature type="binding site" evidence="9">
    <location>
        <position position="130"/>
    </location>
    <ligand>
        <name>L-citrulline</name>
        <dbReference type="ChEBI" id="CHEBI:57743"/>
    </ligand>
</feature>
<feature type="binding site" evidence="9">
    <location>
        <position position="127"/>
    </location>
    <ligand>
        <name>L-aspartate</name>
        <dbReference type="ChEBI" id="CHEBI:29991"/>
    </ligand>
</feature>
<dbReference type="InterPro" id="IPR014729">
    <property type="entry name" value="Rossmann-like_a/b/a_fold"/>
</dbReference>
<dbReference type="PANTHER" id="PTHR11587:SF2">
    <property type="entry name" value="ARGININOSUCCINATE SYNTHASE"/>
    <property type="match status" value="1"/>
</dbReference>
<dbReference type="GO" id="GO:0005524">
    <property type="term" value="F:ATP binding"/>
    <property type="evidence" value="ECO:0007669"/>
    <property type="project" value="UniProtKB-UniRule"/>
</dbReference>
<evidence type="ECO:0000259" key="10">
    <source>
        <dbReference type="Pfam" id="PF00764"/>
    </source>
</evidence>
<dbReference type="HAMAP" id="MF_00005">
    <property type="entry name" value="Arg_succ_synth_type1"/>
    <property type="match status" value="1"/>
</dbReference>
<feature type="binding site" evidence="9">
    <location>
        <position position="90"/>
    </location>
    <ligand>
        <name>L-citrulline</name>
        <dbReference type="ChEBI" id="CHEBI:57743"/>
    </ligand>
</feature>
<dbReference type="GO" id="GO:0006526">
    <property type="term" value="P:L-arginine biosynthetic process"/>
    <property type="evidence" value="ECO:0007669"/>
    <property type="project" value="UniProtKB-UniRule"/>
</dbReference>
<feature type="binding site" evidence="9">
    <location>
        <position position="126"/>
    </location>
    <ligand>
        <name>L-aspartate</name>
        <dbReference type="ChEBI" id="CHEBI:29991"/>
    </ligand>
</feature>
<dbReference type="SUPFAM" id="SSF69864">
    <property type="entry name" value="Argininosuccinate synthetase, C-terminal domain"/>
    <property type="match status" value="1"/>
</dbReference>
<dbReference type="CDD" id="cd01999">
    <property type="entry name" value="ASS"/>
    <property type="match status" value="1"/>
</dbReference>
<feature type="binding site" evidence="9">
    <location>
        <begin position="11"/>
        <end position="19"/>
    </location>
    <ligand>
        <name>ATP</name>
        <dbReference type="ChEBI" id="CHEBI:30616"/>
    </ligand>
</feature>
<dbReference type="Gene3D" id="3.90.1260.10">
    <property type="entry name" value="Argininosuccinate synthetase, chain A, domain 2"/>
    <property type="match status" value="1"/>
</dbReference>
<evidence type="ECO:0000313" key="12">
    <source>
        <dbReference type="EMBL" id="HIZ03604.1"/>
    </source>
</evidence>
<name>A0A9D2IEJ2_9FIRM</name>
<dbReference type="PANTHER" id="PTHR11587">
    <property type="entry name" value="ARGININOSUCCINATE SYNTHASE"/>
    <property type="match status" value="1"/>
</dbReference>
<dbReference type="GO" id="GO:0000050">
    <property type="term" value="P:urea cycle"/>
    <property type="evidence" value="ECO:0007669"/>
    <property type="project" value="TreeGrafter"/>
</dbReference>
<dbReference type="InterPro" id="IPR018223">
    <property type="entry name" value="Arginosuc_synth_CS"/>
</dbReference>
<feature type="binding site" evidence="9">
    <location>
        <position position="179"/>
    </location>
    <ligand>
        <name>L-citrulline</name>
        <dbReference type="ChEBI" id="CHEBI:57743"/>
    </ligand>
</feature>
<dbReference type="InterPro" id="IPR048267">
    <property type="entry name" value="Arginosuc_syn_N"/>
</dbReference>
<keyword evidence="7 9" id="KW-0547">Nucleotide-binding</keyword>
<evidence type="ECO:0000259" key="11">
    <source>
        <dbReference type="Pfam" id="PF20979"/>
    </source>
</evidence>
<feature type="domain" description="Arginosuccinate synthase C-terminal" evidence="11">
    <location>
        <begin position="178"/>
        <end position="396"/>
    </location>
</feature>
<dbReference type="GO" id="GO:0004055">
    <property type="term" value="F:argininosuccinate synthase activity"/>
    <property type="evidence" value="ECO:0007669"/>
    <property type="project" value="UniProtKB-UniRule"/>
</dbReference>
<dbReference type="EMBL" id="DXCL01000026">
    <property type="protein sequence ID" value="HIZ03604.1"/>
    <property type="molecule type" value="Genomic_DNA"/>
</dbReference>
<keyword evidence="8 9" id="KW-0067">ATP-binding</keyword>
<keyword evidence="9" id="KW-0963">Cytoplasm</keyword>
<feature type="domain" description="Arginosuccinate synthase-like N-terminal" evidence="10">
    <location>
        <begin position="7"/>
        <end position="169"/>
    </location>
</feature>
<comment type="similarity">
    <text evidence="9">Belongs to the argininosuccinate synthase family. Type 1 subfamily.</text>
</comment>
<dbReference type="NCBIfam" id="TIGR00032">
    <property type="entry name" value="argG"/>
    <property type="match status" value="1"/>
</dbReference>
<dbReference type="FunFam" id="3.40.50.620:FF:000019">
    <property type="entry name" value="Argininosuccinate synthase"/>
    <property type="match status" value="1"/>
</dbReference>
<dbReference type="SUPFAM" id="SSF52402">
    <property type="entry name" value="Adenine nucleotide alpha hydrolases-like"/>
    <property type="match status" value="1"/>
</dbReference>
<sequence>MEKKIKKVVLAYSGGLDTSIIIPWLKENYDNCEVIAVSADVGQESELEGLEEKAIKTGASKLYIEDLRKEFIEDYIYPTVKAGAVYENKYLLGTSFARPVIAKRIVEIAKKEGADAICHGCTGKGNDQVRFELTIKAFAPEMTIIAPWRIWNIKSRDEEIDYAEAHKIPLKITRETNYSKDKNLWHLSHEGMDLEDPANEPQYDKILELGVSPEKAPDQPTYVTLTFEKGIPVAVNGKKLGSIEIIETLNKIGGANGVGIADLVENRLVGMKSRGVYETPGGTILYAAHEILESICLDKETQHFKQHVAIKFADLVYNGQWFTPLREALSAFVDKTQENVSGEVRLKIYKGNVINAGVKSEHSLYSEEIATFGEEDVYNQHDAEGFINLFGLPIKVKALLDQKKLK</sequence>
<evidence type="ECO:0000256" key="7">
    <source>
        <dbReference type="ARBA" id="ARBA00022741"/>
    </source>
</evidence>
<comment type="caution">
    <text evidence="12">The sequence shown here is derived from an EMBL/GenBank/DDBJ whole genome shotgun (WGS) entry which is preliminary data.</text>
</comment>
<comment type="subcellular location">
    <subcellularLocation>
        <location evidence="9">Cytoplasm</location>
    </subcellularLocation>
</comment>
<dbReference type="NCBIfam" id="NF001770">
    <property type="entry name" value="PRK00509.1"/>
    <property type="match status" value="1"/>
</dbReference>
<keyword evidence="4 9" id="KW-0055">Arginine biosynthesis</keyword>
<keyword evidence="6 9" id="KW-0028">Amino-acid biosynthesis</keyword>
<dbReference type="Pfam" id="PF20979">
    <property type="entry name" value="Arginosuc_syn_C"/>
    <property type="match status" value="1"/>
</dbReference>
<dbReference type="PROSITE" id="PS00565">
    <property type="entry name" value="ARGININOSUCCIN_SYN_2"/>
    <property type="match status" value="1"/>
</dbReference>
<dbReference type="InterPro" id="IPR023434">
    <property type="entry name" value="Arginosuc_synth_type_1_subfam"/>
</dbReference>
<feature type="binding site" evidence="9">
    <location>
        <position position="120"/>
    </location>
    <ligand>
        <name>ATP</name>
        <dbReference type="ChEBI" id="CHEBI:30616"/>
    </ligand>
</feature>
<feature type="binding site" evidence="9">
    <location>
        <position position="95"/>
    </location>
    <ligand>
        <name>L-citrulline</name>
        <dbReference type="ChEBI" id="CHEBI:57743"/>
    </ligand>
</feature>
<evidence type="ECO:0000256" key="2">
    <source>
        <dbReference type="ARBA" id="ARBA00011881"/>
    </source>
</evidence>
<dbReference type="PROSITE" id="PS00564">
    <property type="entry name" value="ARGININOSUCCIN_SYN_1"/>
    <property type="match status" value="1"/>
</dbReference>
<dbReference type="Pfam" id="PF00764">
    <property type="entry name" value="Arginosuc_synth"/>
    <property type="match status" value="1"/>
</dbReference>
<dbReference type="InterPro" id="IPR001518">
    <property type="entry name" value="Arginosuc_synth"/>
</dbReference>
<evidence type="ECO:0000256" key="4">
    <source>
        <dbReference type="ARBA" id="ARBA00022571"/>
    </source>
</evidence>
<reference evidence="12" key="1">
    <citation type="journal article" date="2021" name="PeerJ">
        <title>Extensive microbial diversity within the chicken gut microbiome revealed by metagenomics and culture.</title>
        <authorList>
            <person name="Gilroy R."/>
            <person name="Ravi A."/>
            <person name="Getino M."/>
            <person name="Pursley I."/>
            <person name="Horton D.L."/>
            <person name="Alikhan N.F."/>
            <person name="Baker D."/>
            <person name="Gharbi K."/>
            <person name="Hall N."/>
            <person name="Watson M."/>
            <person name="Adriaenssens E.M."/>
            <person name="Foster-Nyarko E."/>
            <person name="Jarju S."/>
            <person name="Secka A."/>
            <person name="Antonio M."/>
            <person name="Oren A."/>
            <person name="Chaudhuri R.R."/>
            <person name="La Ragione R."/>
            <person name="Hildebrand F."/>
            <person name="Pallen M.J."/>
        </authorList>
    </citation>
    <scope>NUCLEOTIDE SEQUENCE</scope>
    <source>
        <strain evidence="12">CHK187-5294</strain>
    </source>
</reference>
<accession>A0A9D2IEJ2</accession>
<dbReference type="AlphaFoldDB" id="A0A9D2IEJ2"/>
<feature type="binding site" evidence="9">
    <location>
        <position position="265"/>
    </location>
    <ligand>
        <name>L-citrulline</name>
        <dbReference type="ChEBI" id="CHEBI:57743"/>
    </ligand>
</feature>
<comment type="catalytic activity">
    <reaction evidence="9">
        <text>L-citrulline + L-aspartate + ATP = 2-(N(omega)-L-arginino)succinate + AMP + diphosphate + H(+)</text>
        <dbReference type="Rhea" id="RHEA:10932"/>
        <dbReference type="ChEBI" id="CHEBI:15378"/>
        <dbReference type="ChEBI" id="CHEBI:29991"/>
        <dbReference type="ChEBI" id="CHEBI:30616"/>
        <dbReference type="ChEBI" id="CHEBI:33019"/>
        <dbReference type="ChEBI" id="CHEBI:57472"/>
        <dbReference type="ChEBI" id="CHEBI:57743"/>
        <dbReference type="ChEBI" id="CHEBI:456215"/>
        <dbReference type="EC" id="6.3.4.5"/>
    </reaction>
</comment>
<organism evidence="12 13">
    <name type="scientific">Candidatus Borkfalkia avistercoris</name>
    <dbReference type="NCBI Taxonomy" id="2838504"/>
    <lineage>
        <taxon>Bacteria</taxon>
        <taxon>Bacillati</taxon>
        <taxon>Bacillota</taxon>
        <taxon>Clostridia</taxon>
        <taxon>Christensenellales</taxon>
        <taxon>Christensenellaceae</taxon>
        <taxon>Candidatus Borkfalkia</taxon>
    </lineage>
</organism>
<evidence type="ECO:0000313" key="13">
    <source>
        <dbReference type="Proteomes" id="UP000824132"/>
    </source>
</evidence>
<feature type="binding site" evidence="9">
    <location>
        <position position="277"/>
    </location>
    <ligand>
        <name>L-citrulline</name>
        <dbReference type="ChEBI" id="CHEBI:57743"/>
    </ligand>
</feature>
<comment type="pathway">
    <text evidence="1 9">Amino-acid biosynthesis; L-arginine biosynthesis; L-arginine from L-ornithine and carbamoyl phosphate: step 2/3.</text>
</comment>
<evidence type="ECO:0000256" key="1">
    <source>
        <dbReference type="ARBA" id="ARBA00004967"/>
    </source>
</evidence>
<evidence type="ECO:0000256" key="8">
    <source>
        <dbReference type="ARBA" id="ARBA00022840"/>
    </source>
</evidence>
<feature type="binding site" evidence="9">
    <location>
        <position position="122"/>
    </location>
    <ligand>
        <name>L-aspartate</name>
        <dbReference type="ChEBI" id="CHEBI:29991"/>
    </ligand>
</feature>
<keyword evidence="5 9" id="KW-0436">Ligase</keyword>
<feature type="binding site" evidence="9">
    <location>
        <position position="126"/>
    </location>
    <ligand>
        <name>L-citrulline</name>
        <dbReference type="ChEBI" id="CHEBI:57743"/>
    </ligand>
</feature>
<evidence type="ECO:0000256" key="3">
    <source>
        <dbReference type="ARBA" id="ARBA00012286"/>
    </source>
</evidence>
<dbReference type="GO" id="GO:0000053">
    <property type="term" value="P:argininosuccinate metabolic process"/>
    <property type="evidence" value="ECO:0007669"/>
    <property type="project" value="TreeGrafter"/>
</dbReference>
<dbReference type="EC" id="6.3.4.5" evidence="3 9"/>
<evidence type="ECO:0000256" key="5">
    <source>
        <dbReference type="ARBA" id="ARBA00022598"/>
    </source>
</evidence>
<gene>
    <name evidence="9" type="primary">argG</name>
    <name evidence="12" type="ORF">H9727_04890</name>
</gene>
<dbReference type="Proteomes" id="UP000824132">
    <property type="component" value="Unassembled WGS sequence"/>
</dbReference>
<dbReference type="Gene3D" id="1.20.5.470">
    <property type="entry name" value="Single helix bin"/>
    <property type="match status" value="1"/>
</dbReference>
<feature type="binding site" evidence="9">
    <location>
        <position position="188"/>
    </location>
    <ligand>
        <name>L-citrulline</name>
        <dbReference type="ChEBI" id="CHEBI:57743"/>
    </ligand>
</feature>
<dbReference type="GO" id="GO:0005737">
    <property type="term" value="C:cytoplasm"/>
    <property type="evidence" value="ECO:0007669"/>
    <property type="project" value="UniProtKB-SubCell"/>
</dbReference>
<dbReference type="FunFam" id="3.90.1260.10:FF:000007">
    <property type="entry name" value="Argininosuccinate synthase"/>
    <property type="match status" value="1"/>
</dbReference>
<proteinExistence type="inferred from homology"/>
<evidence type="ECO:0000256" key="6">
    <source>
        <dbReference type="ARBA" id="ARBA00022605"/>
    </source>
</evidence>
<dbReference type="InterPro" id="IPR024074">
    <property type="entry name" value="AS_cat/multimer_dom_body"/>
</dbReference>
<comment type="subunit">
    <text evidence="2 9">Homotetramer.</text>
</comment>